<sequence length="226" mass="26120">MIWKSKTPRCFKEKDINKLGIHWKSNRKAWMTVAIFEECFTDFDKKMTKEGRNLLVLDNATCHKHQTVLKNMKLLFLPPNMTSKLQPLDHGIIKWFKLEYRRYVLQLIIARMDDSANASKLAKKITVANAVEWSKSAWRDLDSGLVVKCFASCGMTNSAIEKHIFSFNETKTVDEIVAGIEYDQKALECEVNLECFDDLSDNWEECLIENVIAQGKCYSLSLKICH</sequence>
<dbReference type="AlphaFoldDB" id="A0A4Y2B2G2"/>
<keyword evidence="3" id="KW-1185">Reference proteome</keyword>
<dbReference type="Gene3D" id="3.30.420.10">
    <property type="entry name" value="Ribonuclease H-like superfamily/Ribonuclease H"/>
    <property type="match status" value="1"/>
</dbReference>
<feature type="domain" description="DDE-1" evidence="1">
    <location>
        <begin position="2"/>
        <end position="150"/>
    </location>
</feature>
<dbReference type="GO" id="GO:0005634">
    <property type="term" value="C:nucleus"/>
    <property type="evidence" value="ECO:0007669"/>
    <property type="project" value="TreeGrafter"/>
</dbReference>
<proteinExistence type="predicted"/>
<name>A0A4Y2B2G2_ARAVE</name>
<dbReference type="GO" id="GO:0003677">
    <property type="term" value="F:DNA binding"/>
    <property type="evidence" value="ECO:0007669"/>
    <property type="project" value="TreeGrafter"/>
</dbReference>
<accession>A0A4Y2B2G2</accession>
<evidence type="ECO:0000259" key="1">
    <source>
        <dbReference type="Pfam" id="PF03184"/>
    </source>
</evidence>
<organism evidence="2 3">
    <name type="scientific">Araneus ventricosus</name>
    <name type="common">Orbweaver spider</name>
    <name type="synonym">Epeira ventricosa</name>
    <dbReference type="NCBI Taxonomy" id="182803"/>
    <lineage>
        <taxon>Eukaryota</taxon>
        <taxon>Metazoa</taxon>
        <taxon>Ecdysozoa</taxon>
        <taxon>Arthropoda</taxon>
        <taxon>Chelicerata</taxon>
        <taxon>Arachnida</taxon>
        <taxon>Araneae</taxon>
        <taxon>Araneomorphae</taxon>
        <taxon>Entelegynae</taxon>
        <taxon>Araneoidea</taxon>
        <taxon>Araneidae</taxon>
        <taxon>Araneus</taxon>
    </lineage>
</organism>
<gene>
    <name evidence="2" type="primary">Tigd4_83</name>
    <name evidence="2" type="ORF">AVEN_238287_1</name>
</gene>
<dbReference type="PANTHER" id="PTHR19303">
    <property type="entry name" value="TRANSPOSON"/>
    <property type="match status" value="1"/>
</dbReference>
<evidence type="ECO:0000313" key="2">
    <source>
        <dbReference type="EMBL" id="GBL86380.1"/>
    </source>
</evidence>
<reference evidence="2 3" key="1">
    <citation type="journal article" date="2019" name="Sci. Rep.">
        <title>Orb-weaving spider Araneus ventricosus genome elucidates the spidroin gene catalogue.</title>
        <authorList>
            <person name="Kono N."/>
            <person name="Nakamura H."/>
            <person name="Ohtoshi R."/>
            <person name="Moran D.A.P."/>
            <person name="Shinohara A."/>
            <person name="Yoshida Y."/>
            <person name="Fujiwara M."/>
            <person name="Mori M."/>
            <person name="Tomita M."/>
            <person name="Arakawa K."/>
        </authorList>
    </citation>
    <scope>NUCLEOTIDE SEQUENCE [LARGE SCALE GENOMIC DNA]</scope>
</reference>
<dbReference type="Pfam" id="PF03184">
    <property type="entry name" value="DDE_1"/>
    <property type="match status" value="1"/>
</dbReference>
<dbReference type="Proteomes" id="UP000499080">
    <property type="component" value="Unassembled WGS sequence"/>
</dbReference>
<dbReference type="EMBL" id="BGPR01082251">
    <property type="protein sequence ID" value="GBL86380.1"/>
    <property type="molecule type" value="Genomic_DNA"/>
</dbReference>
<protein>
    <submittedName>
        <fullName evidence="2">Tigger transposable element-derived protein 4</fullName>
    </submittedName>
</protein>
<dbReference type="OrthoDB" id="8066856at2759"/>
<dbReference type="InterPro" id="IPR004875">
    <property type="entry name" value="DDE_SF_endonuclease_dom"/>
</dbReference>
<dbReference type="InterPro" id="IPR036397">
    <property type="entry name" value="RNaseH_sf"/>
</dbReference>
<comment type="caution">
    <text evidence="2">The sequence shown here is derived from an EMBL/GenBank/DDBJ whole genome shotgun (WGS) entry which is preliminary data.</text>
</comment>
<evidence type="ECO:0000313" key="3">
    <source>
        <dbReference type="Proteomes" id="UP000499080"/>
    </source>
</evidence>
<dbReference type="InterPro" id="IPR050863">
    <property type="entry name" value="CenT-Element_Derived"/>
</dbReference>
<dbReference type="PANTHER" id="PTHR19303:SF73">
    <property type="entry name" value="PROTEIN PDC2"/>
    <property type="match status" value="1"/>
</dbReference>